<dbReference type="GO" id="GO:0030089">
    <property type="term" value="C:phycobilisome"/>
    <property type="evidence" value="ECO:0007669"/>
    <property type="project" value="UniProtKB-KW"/>
</dbReference>
<evidence type="ECO:0000256" key="2">
    <source>
        <dbReference type="ARBA" id="ARBA00022549"/>
    </source>
</evidence>
<dbReference type="Pfam" id="PF22730">
    <property type="entry name" value="NCC-H"/>
    <property type="match status" value="1"/>
</dbReference>
<dbReference type="InterPro" id="IPR011989">
    <property type="entry name" value="ARM-like"/>
</dbReference>
<reference evidence="5 6" key="1">
    <citation type="submission" date="2018-02" db="EMBL/GenBank/DDBJ databases">
        <authorList>
            <person name="Cohen D.B."/>
            <person name="Kent A.D."/>
        </authorList>
    </citation>
    <scope>NUCLEOTIDE SEQUENCE [LARGE SCALE GENOMIC DNA]</scope>
    <source>
        <strain evidence="5 6">CCAP 1448/3</strain>
    </source>
</reference>
<dbReference type="InterPro" id="IPR054570">
    <property type="entry name" value="NCC-H_dom"/>
</dbReference>
<dbReference type="Gene3D" id="3.40.50.300">
    <property type="entry name" value="P-loop containing nucleotide triphosphate hydrolases"/>
    <property type="match status" value="1"/>
</dbReference>
<gene>
    <name evidence="5" type="ORF">C7B64_13140</name>
</gene>
<proteinExistence type="inferred from homology"/>
<dbReference type="RefSeq" id="WP_106289114.1">
    <property type="nucleotide sequence ID" value="NZ_CAWNTC010000068.1"/>
</dbReference>
<sequence>MARPSYGSSAKKRAKELFTALVDYANDELECESEEAIERLRHEIQVYWQDRQRLVVRTKVRFLESLLVLKDVCLSGEQIKESIKRLADFLEILEDNRPNRSGSEVWHFTLKLWYPRSDRLANLRRFDEEWERRRLLKSQQVAPETEICTDYWRECCKESLETQQYQRLTTNPLTVSDGVRFALDEIYVPLGLVERQQQERKDAEVSAASGSRLYEPEESEFSQIIEIEEFLASLTEPPNPKRIAIVGEPGAGKTTLLQKVANWLLEHQQLPIWISLADLQGSTLEDYLLQDWLKQATCQYQITPELQSGLAAEFPKGRVWLLLDAVDEMATDASTALAALARQLRGWVGNAQIVLTCRLNVWDSGNNALETFTTYRNQSFSYGDGIDRDYVANFIDRWFPNNLQLSQSLRVELNKPERRRIKDMVKNPLRLALLCRSWGLTQGNLPNTKATLYQQFVETIYQWKQDRFPTTLSQRYQLNQVLGDLALSALSRGEVRFRLSHSFVVQEFGEARMELLTLALQLGWLNQVGISATTGERIYAFYHPTFQEYFAAQSVTDWRFFFPYLFTPGWREVIWLWFGKSEIEPEDKERFINYLIDFEDGCGGFYSYRTYFLAATGLAEFPQSRQAENILNKLIYWRFGAATRENSRRTFPSCLSDAARVALLQSDRTLVIKALTQFLQSSLNPFASWNAAYSLGKTFDPGNPHAIATLTQLLDEIQNSTLRLQIADSLSKIDPGNEKAIATLTQILLSNLTESMRRKAAYSLGKADLGNFLAITTLEEIAASTADSTLKLHAAKNLLSLQPENTVAIAILQSTQKSLTKISHRRTKSPRIPNLETEKLVLEKRLTIAKDVSNQRRLAYRLGTLEPGHEQAVQTLIQLLLSQLTSVSYKLIVENLQEIILEEQLPQIIALLKPQAASIAYTFDLTDNYSLQDCHCYKLLWFCAQKLSYQTFSQAWNN</sequence>
<dbReference type="InterPro" id="IPR016024">
    <property type="entry name" value="ARM-type_fold"/>
</dbReference>
<accession>A0A2T1C2D0</accession>
<dbReference type="InterPro" id="IPR003593">
    <property type="entry name" value="AAA+_ATPase"/>
</dbReference>
<evidence type="ECO:0000313" key="6">
    <source>
        <dbReference type="Proteomes" id="UP000238762"/>
    </source>
</evidence>
<protein>
    <submittedName>
        <fullName evidence="5">AAA family ATPase</fullName>
    </submittedName>
</protein>
<dbReference type="SMART" id="SM00382">
    <property type="entry name" value="AAA"/>
    <property type="match status" value="1"/>
</dbReference>
<dbReference type="OrthoDB" id="134770at2"/>
<dbReference type="Pfam" id="PF13646">
    <property type="entry name" value="HEAT_2"/>
    <property type="match status" value="1"/>
</dbReference>
<evidence type="ECO:0000256" key="3">
    <source>
        <dbReference type="ARBA" id="ARBA00022738"/>
    </source>
</evidence>
<dbReference type="InterPro" id="IPR027417">
    <property type="entry name" value="P-loop_NTPase"/>
</dbReference>
<dbReference type="SMART" id="SM00567">
    <property type="entry name" value="EZ_HEAT"/>
    <property type="match status" value="4"/>
</dbReference>
<dbReference type="SUPFAM" id="SSF52540">
    <property type="entry name" value="P-loop containing nucleoside triphosphate hydrolases"/>
    <property type="match status" value="1"/>
</dbReference>
<evidence type="ECO:0000259" key="4">
    <source>
        <dbReference type="SMART" id="SM00382"/>
    </source>
</evidence>
<dbReference type="EMBL" id="PVWJ01000060">
    <property type="protein sequence ID" value="PSB02435.1"/>
    <property type="molecule type" value="Genomic_DNA"/>
</dbReference>
<name>A0A2T1C2D0_9CYAN</name>
<dbReference type="PANTHER" id="PTHR46844">
    <property type="entry name" value="SLR5058 PROTEIN"/>
    <property type="match status" value="1"/>
</dbReference>
<keyword evidence="6" id="KW-1185">Reference proteome</keyword>
<dbReference type="Proteomes" id="UP000238762">
    <property type="component" value="Unassembled WGS sequence"/>
</dbReference>
<dbReference type="Gene3D" id="1.25.10.10">
    <property type="entry name" value="Leucine-rich Repeat Variant"/>
    <property type="match status" value="1"/>
</dbReference>
<evidence type="ECO:0000256" key="1">
    <source>
        <dbReference type="ARBA" id="ARBA00009299"/>
    </source>
</evidence>
<reference evidence="5 6" key="2">
    <citation type="submission" date="2018-03" db="EMBL/GenBank/DDBJ databases">
        <title>The ancient ancestry and fast evolution of plastids.</title>
        <authorList>
            <person name="Moore K.R."/>
            <person name="Magnabosco C."/>
            <person name="Momper L."/>
            <person name="Gold D.A."/>
            <person name="Bosak T."/>
            <person name="Fournier G.P."/>
        </authorList>
    </citation>
    <scope>NUCLEOTIDE SEQUENCE [LARGE SCALE GENOMIC DNA]</scope>
    <source>
        <strain evidence="5 6">CCAP 1448/3</strain>
    </source>
</reference>
<dbReference type="SUPFAM" id="SSF48371">
    <property type="entry name" value="ARM repeat"/>
    <property type="match status" value="1"/>
</dbReference>
<comment type="caution">
    <text evidence="5">The sequence shown here is derived from an EMBL/GenBank/DDBJ whole genome shotgun (WGS) entry which is preliminary data.</text>
</comment>
<dbReference type="InterPro" id="IPR007111">
    <property type="entry name" value="NACHT_NTPase"/>
</dbReference>
<comment type="similarity">
    <text evidence="1">Belongs to the CpcE/RpcE/PecE family.</text>
</comment>
<dbReference type="Pfam" id="PF05729">
    <property type="entry name" value="NACHT"/>
    <property type="match status" value="1"/>
</dbReference>
<evidence type="ECO:0000313" key="5">
    <source>
        <dbReference type="EMBL" id="PSB02435.1"/>
    </source>
</evidence>
<dbReference type="InterPro" id="IPR045434">
    <property type="entry name" value="EAD4"/>
</dbReference>
<dbReference type="Pfam" id="PF19959">
    <property type="entry name" value="EAD4"/>
    <property type="match status" value="1"/>
</dbReference>
<dbReference type="AlphaFoldDB" id="A0A2T1C2D0"/>
<dbReference type="InterPro" id="IPR004155">
    <property type="entry name" value="PBS_lyase_HEAT"/>
</dbReference>
<dbReference type="PANTHER" id="PTHR46844:SF1">
    <property type="entry name" value="SLR5058 PROTEIN"/>
    <property type="match status" value="1"/>
</dbReference>
<keyword evidence="3" id="KW-0605">Phycobilisome</keyword>
<organism evidence="5 6">
    <name type="scientific">Merismopedia glauca CCAP 1448/3</name>
    <dbReference type="NCBI Taxonomy" id="1296344"/>
    <lineage>
        <taxon>Bacteria</taxon>
        <taxon>Bacillati</taxon>
        <taxon>Cyanobacteriota</taxon>
        <taxon>Cyanophyceae</taxon>
        <taxon>Synechococcales</taxon>
        <taxon>Merismopediaceae</taxon>
        <taxon>Merismopedia</taxon>
    </lineage>
</organism>
<feature type="domain" description="AAA+ ATPase" evidence="4">
    <location>
        <begin position="239"/>
        <end position="380"/>
    </location>
</feature>
<keyword evidence="2" id="KW-0042">Antenna complex</keyword>